<dbReference type="GeneID" id="63823978"/>
<proteinExistence type="predicted"/>
<evidence type="ECO:0000313" key="3">
    <source>
        <dbReference type="Proteomes" id="UP000076871"/>
    </source>
</evidence>
<reference evidence="2 3" key="1">
    <citation type="journal article" date="2016" name="Mol. Biol. Evol.">
        <title>Comparative Genomics of Early-Diverging Mushroom-Forming Fungi Provides Insights into the Origins of Lignocellulose Decay Capabilities.</title>
        <authorList>
            <person name="Nagy L.G."/>
            <person name="Riley R."/>
            <person name="Tritt A."/>
            <person name="Adam C."/>
            <person name="Daum C."/>
            <person name="Floudas D."/>
            <person name="Sun H."/>
            <person name="Yadav J.S."/>
            <person name="Pangilinan J."/>
            <person name="Larsson K.H."/>
            <person name="Matsuura K."/>
            <person name="Barry K."/>
            <person name="Labutti K."/>
            <person name="Kuo R."/>
            <person name="Ohm R.A."/>
            <person name="Bhattacharya S.S."/>
            <person name="Shirouzu T."/>
            <person name="Yoshinaga Y."/>
            <person name="Martin F.M."/>
            <person name="Grigoriev I.V."/>
            <person name="Hibbett D.S."/>
        </authorList>
    </citation>
    <scope>NUCLEOTIDE SEQUENCE [LARGE SCALE GENOMIC DNA]</scope>
    <source>
        <strain evidence="2 3">93-53</strain>
    </source>
</reference>
<gene>
    <name evidence="2" type="ORF">LAESUDRAFT_713195</name>
</gene>
<keyword evidence="3" id="KW-1185">Reference proteome</keyword>
<dbReference type="AlphaFoldDB" id="A0A165EVK3"/>
<feature type="compositionally biased region" description="Basic residues" evidence="1">
    <location>
        <begin position="1"/>
        <end position="14"/>
    </location>
</feature>
<sequence length="165" mass="18440">MGSRHSGRKRRRSHSSPASPGPWKPYRGVGLGNLNRRKAYSVSVLREVVSSIDSACEPQGVRWMLVDGLRKLRADTEKRSGKLGRLWHFQKLIPRALGAVSFGDEQVIYVFMIETYRRGDRRLTYQGQAHPGAHIRGRHQLIGLDPQLIRAGGSPGAMVAPARHL</sequence>
<accession>A0A165EVK3</accession>
<name>A0A165EVK3_9APHY</name>
<protein>
    <submittedName>
        <fullName evidence="2">Uncharacterized protein</fullName>
    </submittedName>
</protein>
<feature type="region of interest" description="Disordered" evidence="1">
    <location>
        <begin position="1"/>
        <end position="27"/>
    </location>
</feature>
<dbReference type="InParanoid" id="A0A165EVK3"/>
<organism evidence="2 3">
    <name type="scientific">Laetiporus sulphureus 93-53</name>
    <dbReference type="NCBI Taxonomy" id="1314785"/>
    <lineage>
        <taxon>Eukaryota</taxon>
        <taxon>Fungi</taxon>
        <taxon>Dikarya</taxon>
        <taxon>Basidiomycota</taxon>
        <taxon>Agaricomycotina</taxon>
        <taxon>Agaricomycetes</taxon>
        <taxon>Polyporales</taxon>
        <taxon>Laetiporus</taxon>
    </lineage>
</organism>
<evidence type="ECO:0000313" key="2">
    <source>
        <dbReference type="EMBL" id="KZT07855.1"/>
    </source>
</evidence>
<dbReference type="EMBL" id="KV427617">
    <property type="protein sequence ID" value="KZT07855.1"/>
    <property type="molecule type" value="Genomic_DNA"/>
</dbReference>
<dbReference type="Proteomes" id="UP000076871">
    <property type="component" value="Unassembled WGS sequence"/>
</dbReference>
<dbReference type="RefSeq" id="XP_040765595.1">
    <property type="nucleotide sequence ID" value="XM_040906949.1"/>
</dbReference>
<evidence type="ECO:0000256" key="1">
    <source>
        <dbReference type="SAM" id="MobiDB-lite"/>
    </source>
</evidence>